<evidence type="ECO:0000313" key="2">
    <source>
        <dbReference type="EMBL" id="GGL12552.1"/>
    </source>
</evidence>
<dbReference type="AlphaFoldDB" id="A0A917RLF5"/>
<reference evidence="2" key="2">
    <citation type="submission" date="2020-09" db="EMBL/GenBank/DDBJ databases">
        <authorList>
            <person name="Sun Q."/>
            <person name="Ohkuma M."/>
        </authorList>
    </citation>
    <scope>NUCLEOTIDE SEQUENCE</scope>
    <source>
        <strain evidence="2">JCM 13064</strain>
    </source>
</reference>
<protein>
    <submittedName>
        <fullName evidence="2">Uncharacterized protein</fullName>
    </submittedName>
</protein>
<accession>A0A917RLF5</accession>
<gene>
    <name evidence="2" type="ORF">GCM10007964_63260</name>
</gene>
<evidence type="ECO:0000256" key="1">
    <source>
        <dbReference type="SAM" id="MobiDB-lite"/>
    </source>
</evidence>
<sequence>MSTDPTRPEGGPRVPGERRSPMRDATSPGGPPPLYVRVVNLCRLLGEERFFRAAFDDAGVHPREAAAGERTRVLEIDVEEVVRAALGAHGAEAAPPRRG</sequence>
<dbReference type="EMBL" id="BMNT01000044">
    <property type="protein sequence ID" value="GGL12552.1"/>
    <property type="molecule type" value="Genomic_DNA"/>
</dbReference>
<name>A0A917RLF5_9ACTN</name>
<organism evidence="2 3">
    <name type="scientific">Sphaerisporangium melleum</name>
    <dbReference type="NCBI Taxonomy" id="321316"/>
    <lineage>
        <taxon>Bacteria</taxon>
        <taxon>Bacillati</taxon>
        <taxon>Actinomycetota</taxon>
        <taxon>Actinomycetes</taxon>
        <taxon>Streptosporangiales</taxon>
        <taxon>Streptosporangiaceae</taxon>
        <taxon>Sphaerisporangium</taxon>
    </lineage>
</organism>
<evidence type="ECO:0000313" key="3">
    <source>
        <dbReference type="Proteomes" id="UP000645217"/>
    </source>
</evidence>
<dbReference type="RefSeq" id="WP_189166731.1">
    <property type="nucleotide sequence ID" value="NZ_BMNT01000044.1"/>
</dbReference>
<reference evidence="2" key="1">
    <citation type="journal article" date="2014" name="Int. J. Syst. Evol. Microbiol.">
        <title>Complete genome sequence of Corynebacterium casei LMG S-19264T (=DSM 44701T), isolated from a smear-ripened cheese.</title>
        <authorList>
            <consortium name="US DOE Joint Genome Institute (JGI-PGF)"/>
            <person name="Walter F."/>
            <person name="Albersmeier A."/>
            <person name="Kalinowski J."/>
            <person name="Ruckert C."/>
        </authorList>
    </citation>
    <scope>NUCLEOTIDE SEQUENCE</scope>
    <source>
        <strain evidence="2">JCM 13064</strain>
    </source>
</reference>
<comment type="caution">
    <text evidence="2">The sequence shown here is derived from an EMBL/GenBank/DDBJ whole genome shotgun (WGS) entry which is preliminary data.</text>
</comment>
<proteinExistence type="predicted"/>
<dbReference type="Proteomes" id="UP000645217">
    <property type="component" value="Unassembled WGS sequence"/>
</dbReference>
<feature type="region of interest" description="Disordered" evidence="1">
    <location>
        <begin position="1"/>
        <end position="33"/>
    </location>
</feature>
<keyword evidence="3" id="KW-1185">Reference proteome</keyword>